<dbReference type="OrthoDB" id="9801455at2"/>
<reference evidence="6 7" key="1">
    <citation type="submission" date="2019-05" db="EMBL/GenBank/DDBJ databases">
        <title>Tamlana fucoidanivorans sp. nov., isolated from the surface of algae collected from Fujian province in China.</title>
        <authorList>
            <person name="Li J."/>
        </authorList>
    </citation>
    <scope>NUCLEOTIDE SEQUENCE [LARGE SCALE GENOMIC DNA]</scope>
    <source>
        <strain evidence="6 7">CW2-9</strain>
    </source>
</reference>
<dbReference type="InterPro" id="IPR023296">
    <property type="entry name" value="Glyco_hydro_beta-prop_sf"/>
</dbReference>
<dbReference type="EMBL" id="VDCS01000006">
    <property type="protein sequence ID" value="TNJ44983.1"/>
    <property type="molecule type" value="Genomic_DNA"/>
</dbReference>
<feature type="domain" description="Beta-xylosidase C-terminal Concanavalin A-like" evidence="5">
    <location>
        <begin position="385"/>
        <end position="587"/>
    </location>
</feature>
<sequence>MKISNLIDFKTLVAVLACTVLACKSKTEQIDVAEVKSTVNQPPKTGSFGDQGDGTYINPILNADYPDSDIEQVGDTYYMITSKQHMSPGMPILESKDMVNWTNVGHAFDSLSWAPEYNWDRMNGYSFGVWAGDLAYHEGKWYCYQIDYQHGLMVTTAKDIKGPWSKPIMMLPKAKVLDDPAVFWDKETHKAYVIINTAGKQKDSDNKIEGNENRIYEMSWDGTKILDEGKLVYTGMGAEAAKIYKIDGTWYIFLAQWTMGDKSTKPGVKNPKNDRKQIVLRSKESIYGPYEVKTVLEKGTVFNNRSASQGALMQAPDKSWWYMHQLIQNDDIPFQGRPQCLEPVNWVDGWPIIGVDEDNDGIGEPVKQHKKPIDGYPITAPSSDDDFSSSKLGFQWEWNHNPRNTHWSLTERPGWLRLKATKILPNEKGYGPNINEWTNNDGSDSDFWRACNTLSQRIMGITTGTAVSKFDISGMQPHQLAGFVRYGGVFNLLGVEVDQNGKKHLFYMSPMAEKTKGPELTGSNLYIRTTNNSDQATYEYSLNGKTFTKFGPTFTIAFGKWTGDRLGFFSWNEKEDAGYIDVDWFTYDYDGPKAAKQ</sequence>
<keyword evidence="2 4" id="KW-0378">Hydrolase</keyword>
<gene>
    <name evidence="6" type="ORF">FGF67_07450</name>
</gene>
<evidence type="ECO:0000313" key="6">
    <source>
        <dbReference type="EMBL" id="TNJ44983.1"/>
    </source>
</evidence>
<dbReference type="InterPro" id="IPR013320">
    <property type="entry name" value="ConA-like_dom_sf"/>
</dbReference>
<keyword evidence="3 4" id="KW-0326">Glycosidase</keyword>
<dbReference type="InterPro" id="IPR041542">
    <property type="entry name" value="GH43_C2"/>
</dbReference>
<evidence type="ECO:0000256" key="3">
    <source>
        <dbReference type="ARBA" id="ARBA00023295"/>
    </source>
</evidence>
<dbReference type="Pfam" id="PF04616">
    <property type="entry name" value="Glyco_hydro_43"/>
    <property type="match status" value="1"/>
</dbReference>
<dbReference type="GO" id="GO:0005975">
    <property type="term" value="P:carbohydrate metabolic process"/>
    <property type="evidence" value="ECO:0007669"/>
    <property type="project" value="InterPro"/>
</dbReference>
<dbReference type="SUPFAM" id="SSF49899">
    <property type="entry name" value="Concanavalin A-like lectins/glucanases"/>
    <property type="match status" value="1"/>
</dbReference>
<dbReference type="AlphaFoldDB" id="A0A5C4SLV7"/>
<proteinExistence type="inferred from homology"/>
<evidence type="ECO:0000256" key="2">
    <source>
        <dbReference type="ARBA" id="ARBA00022801"/>
    </source>
</evidence>
<comment type="caution">
    <text evidence="6">The sequence shown here is derived from an EMBL/GenBank/DDBJ whole genome shotgun (WGS) entry which is preliminary data.</text>
</comment>
<comment type="similarity">
    <text evidence="1 4">Belongs to the glycosyl hydrolase 43 family.</text>
</comment>
<keyword evidence="7" id="KW-1185">Reference proteome</keyword>
<evidence type="ECO:0000313" key="7">
    <source>
        <dbReference type="Proteomes" id="UP000308713"/>
    </source>
</evidence>
<dbReference type="CDD" id="cd09001">
    <property type="entry name" value="GH43_FsAxh1-like"/>
    <property type="match status" value="1"/>
</dbReference>
<dbReference type="Gene3D" id="2.115.10.20">
    <property type="entry name" value="Glycosyl hydrolase domain, family 43"/>
    <property type="match status" value="1"/>
</dbReference>
<evidence type="ECO:0000256" key="4">
    <source>
        <dbReference type="RuleBase" id="RU361187"/>
    </source>
</evidence>
<dbReference type="SUPFAM" id="SSF75005">
    <property type="entry name" value="Arabinanase/levansucrase/invertase"/>
    <property type="match status" value="1"/>
</dbReference>
<protein>
    <submittedName>
        <fullName evidence="6">Glycosyl hydrolase 43 family protein</fullName>
    </submittedName>
</protein>
<evidence type="ECO:0000259" key="5">
    <source>
        <dbReference type="Pfam" id="PF17851"/>
    </source>
</evidence>
<dbReference type="Proteomes" id="UP000308713">
    <property type="component" value="Unassembled WGS sequence"/>
</dbReference>
<dbReference type="InterPro" id="IPR006710">
    <property type="entry name" value="Glyco_hydro_43"/>
</dbReference>
<dbReference type="PANTHER" id="PTHR42812">
    <property type="entry name" value="BETA-XYLOSIDASE"/>
    <property type="match status" value="1"/>
</dbReference>
<name>A0A5C4SLV7_9FLAO</name>
<accession>A0A5C4SLV7</accession>
<dbReference type="Gene3D" id="2.60.120.200">
    <property type="match status" value="1"/>
</dbReference>
<dbReference type="PROSITE" id="PS51257">
    <property type="entry name" value="PROKAR_LIPOPROTEIN"/>
    <property type="match status" value="1"/>
</dbReference>
<evidence type="ECO:0000256" key="1">
    <source>
        <dbReference type="ARBA" id="ARBA00009865"/>
    </source>
</evidence>
<dbReference type="InterPro" id="IPR051795">
    <property type="entry name" value="Glycosyl_Hydrlase_43"/>
</dbReference>
<organism evidence="6 7">
    <name type="scientific">Allotamlana fucoidanivorans</name>
    <dbReference type="NCBI Taxonomy" id="2583814"/>
    <lineage>
        <taxon>Bacteria</taxon>
        <taxon>Pseudomonadati</taxon>
        <taxon>Bacteroidota</taxon>
        <taxon>Flavobacteriia</taxon>
        <taxon>Flavobacteriales</taxon>
        <taxon>Flavobacteriaceae</taxon>
        <taxon>Allotamlana</taxon>
    </lineage>
</organism>
<dbReference type="RefSeq" id="WP_139696308.1">
    <property type="nucleotide sequence ID" value="NZ_CP074074.1"/>
</dbReference>
<dbReference type="GO" id="GO:0004553">
    <property type="term" value="F:hydrolase activity, hydrolyzing O-glycosyl compounds"/>
    <property type="evidence" value="ECO:0007669"/>
    <property type="project" value="InterPro"/>
</dbReference>
<dbReference type="Pfam" id="PF17851">
    <property type="entry name" value="GH43_C2"/>
    <property type="match status" value="1"/>
</dbReference>
<dbReference type="PANTHER" id="PTHR42812:SF12">
    <property type="entry name" value="BETA-XYLOSIDASE-RELATED"/>
    <property type="match status" value="1"/>
</dbReference>